<dbReference type="Gene3D" id="3.50.30.50">
    <property type="entry name" value="Putative cyclase"/>
    <property type="match status" value="1"/>
</dbReference>
<dbReference type="PANTHER" id="PTHR31118:SF12">
    <property type="entry name" value="CYCLASE-LIKE PROTEIN 2"/>
    <property type="match status" value="1"/>
</dbReference>
<dbReference type="SUPFAM" id="SSF102198">
    <property type="entry name" value="Putative cyclase"/>
    <property type="match status" value="1"/>
</dbReference>
<gene>
    <name evidence="1" type="ORF">DKB62_07750</name>
</gene>
<dbReference type="Proteomes" id="UP000254337">
    <property type="component" value="Chromosome"/>
</dbReference>
<dbReference type="AlphaFoldDB" id="A0A346B2Q7"/>
<dbReference type="InterPro" id="IPR007325">
    <property type="entry name" value="KFase/CYL"/>
</dbReference>
<dbReference type="KEGG" id="meg:DKB62_07750"/>
<evidence type="ECO:0000313" key="1">
    <source>
        <dbReference type="EMBL" id="AXL22400.1"/>
    </source>
</evidence>
<name>A0A346B2Q7_9FIRM</name>
<dbReference type="OrthoDB" id="9796085at2"/>
<accession>A0A346B2Q7</accession>
<keyword evidence="2" id="KW-1185">Reference proteome</keyword>
<dbReference type="GO" id="GO:0019441">
    <property type="term" value="P:L-tryptophan catabolic process to kynurenine"/>
    <property type="evidence" value="ECO:0007669"/>
    <property type="project" value="InterPro"/>
</dbReference>
<dbReference type="Pfam" id="PF04199">
    <property type="entry name" value="Cyclase"/>
    <property type="match status" value="1"/>
</dbReference>
<dbReference type="PANTHER" id="PTHR31118">
    <property type="entry name" value="CYCLASE-LIKE PROTEIN 2"/>
    <property type="match status" value="1"/>
</dbReference>
<protein>
    <submittedName>
        <fullName evidence="1">Cyclase family protein</fullName>
    </submittedName>
</protein>
<organism evidence="1 2">
    <name type="scientific">Megasphaera stantonii</name>
    <dbReference type="NCBI Taxonomy" id="2144175"/>
    <lineage>
        <taxon>Bacteria</taxon>
        <taxon>Bacillati</taxon>
        <taxon>Bacillota</taxon>
        <taxon>Negativicutes</taxon>
        <taxon>Veillonellales</taxon>
        <taxon>Veillonellaceae</taxon>
        <taxon>Megasphaera</taxon>
    </lineage>
</organism>
<reference evidence="1 2" key="1">
    <citation type="submission" date="2018-05" db="EMBL/GenBank/DDBJ databases">
        <title>Complete genome sequence of Megasphaera sp. AJH120T, isolated from the ceca of a chicken.</title>
        <authorList>
            <person name="Maki J."/>
            <person name="Looft T."/>
        </authorList>
    </citation>
    <scope>NUCLEOTIDE SEQUENCE [LARGE SCALE GENOMIC DNA]</scope>
    <source>
        <strain evidence="1 2">AJH120</strain>
    </source>
</reference>
<sequence>MKLWEFVNELKSPAYCWVDLTHELSPATPHWYGFGDLTTEVIYDFSPDCIFHSDKYVIPAGQFGTHVDAPGHFVQGARTLDQMTLKEMVYPLVVVDKSAACAANADYELTIADLQEWEQEHGPIPEGAFVAFRSDWSKRADMNNYDENNQPHYPGWKLDALHWLVEERRIGAIGHETADTDAPGANVNFAGEVYILETDRLQVELMTNLDALPPTGAVIFVTFPKVKNGVGFPARVFAVYPKE</sequence>
<dbReference type="GO" id="GO:0004061">
    <property type="term" value="F:arylformamidase activity"/>
    <property type="evidence" value="ECO:0007669"/>
    <property type="project" value="InterPro"/>
</dbReference>
<dbReference type="InterPro" id="IPR037175">
    <property type="entry name" value="KFase_sf"/>
</dbReference>
<proteinExistence type="predicted"/>
<dbReference type="EMBL" id="CP029462">
    <property type="protein sequence ID" value="AXL22400.1"/>
    <property type="molecule type" value="Genomic_DNA"/>
</dbReference>
<evidence type="ECO:0000313" key="2">
    <source>
        <dbReference type="Proteomes" id="UP000254337"/>
    </source>
</evidence>